<evidence type="ECO:0000256" key="1">
    <source>
        <dbReference type="SAM" id="MobiDB-lite"/>
    </source>
</evidence>
<dbReference type="Proteomes" id="UP000277580">
    <property type="component" value="Unassembled WGS sequence"/>
</dbReference>
<feature type="region of interest" description="Disordered" evidence="1">
    <location>
        <begin position="120"/>
        <end position="140"/>
    </location>
</feature>
<evidence type="ECO:0000313" key="2">
    <source>
        <dbReference type="EMBL" id="RPB08951.1"/>
    </source>
</evidence>
<feature type="region of interest" description="Disordered" evidence="1">
    <location>
        <begin position="1"/>
        <end position="46"/>
    </location>
</feature>
<organism evidence="2 3">
    <name type="scientific">Morchella conica CCBAS932</name>
    <dbReference type="NCBI Taxonomy" id="1392247"/>
    <lineage>
        <taxon>Eukaryota</taxon>
        <taxon>Fungi</taxon>
        <taxon>Dikarya</taxon>
        <taxon>Ascomycota</taxon>
        <taxon>Pezizomycotina</taxon>
        <taxon>Pezizomycetes</taxon>
        <taxon>Pezizales</taxon>
        <taxon>Morchellaceae</taxon>
        <taxon>Morchella</taxon>
    </lineage>
</organism>
<accession>A0A3N4KKU6</accession>
<dbReference type="OrthoDB" id="5379995at2759"/>
<proteinExistence type="predicted"/>
<gene>
    <name evidence="2" type="ORF">P167DRAFT_595173</name>
</gene>
<dbReference type="EMBL" id="ML119157">
    <property type="protein sequence ID" value="RPB08951.1"/>
    <property type="molecule type" value="Genomic_DNA"/>
</dbReference>
<feature type="region of interest" description="Disordered" evidence="1">
    <location>
        <begin position="155"/>
        <end position="180"/>
    </location>
</feature>
<protein>
    <submittedName>
        <fullName evidence="2">Uncharacterized protein</fullName>
    </submittedName>
</protein>
<feature type="compositionally biased region" description="Basic and acidic residues" evidence="1">
    <location>
        <begin position="23"/>
        <end position="37"/>
    </location>
</feature>
<sequence>MPRFRNCTVPDAQNPISLVSSKTSDDTEEGSRIEENRTSQTTNSLKTTATFTDFVKNEGSQGPTSVPTRASFFTAPSPEPYVSVGCLKCGSLDHSASNRNCPRPRKASTATNTVAIATQIPKKPVARTPKKAAADNHQIRKAKLGDNTKFWYYKSDDSQSEEEIGTKDSDQRNPIKEEDQEYLYDDFNSMMDGLFKSTGQFTEEQADSSPLTITYRDPTGMGKYGAKIAEQNTSDLSHAVIYASQSLQRNSQRVTAGEGQQGLAELYDKNGFGSCPSIQETVQTTSVFSSQKQTGIGPDRSSKANKPARNRKRAFQSIVTKDDDEIPTFRHPQPMSSYKTKQPLFPTTSTTKAKKHHHDHQGRDLNTETLDLGYSPQTPIQPATNQSFLSRRATKGLQNDMNVNHSSAEPGVEEKATPRVFSSLESVTRLTECKAGGSAEAWEQDWKTEGLDDTTAKGSL</sequence>
<evidence type="ECO:0000313" key="3">
    <source>
        <dbReference type="Proteomes" id="UP000277580"/>
    </source>
</evidence>
<name>A0A3N4KKU6_9PEZI</name>
<feature type="compositionally biased region" description="Basic and acidic residues" evidence="1">
    <location>
        <begin position="164"/>
        <end position="177"/>
    </location>
</feature>
<dbReference type="InParanoid" id="A0A3N4KKU6"/>
<feature type="region of interest" description="Disordered" evidence="1">
    <location>
        <begin position="425"/>
        <end position="460"/>
    </location>
</feature>
<keyword evidence="3" id="KW-1185">Reference proteome</keyword>
<dbReference type="AlphaFoldDB" id="A0A3N4KKU6"/>
<feature type="compositionally biased region" description="Polar residues" evidence="1">
    <location>
        <begin position="375"/>
        <end position="385"/>
    </location>
</feature>
<feature type="compositionally biased region" description="Polar residues" evidence="1">
    <location>
        <begin position="285"/>
        <end position="294"/>
    </location>
</feature>
<feature type="region of interest" description="Disordered" evidence="1">
    <location>
        <begin position="285"/>
        <end position="385"/>
    </location>
</feature>
<reference evidence="2 3" key="1">
    <citation type="journal article" date="2018" name="Nat. Ecol. Evol.">
        <title>Pezizomycetes genomes reveal the molecular basis of ectomycorrhizal truffle lifestyle.</title>
        <authorList>
            <person name="Murat C."/>
            <person name="Payen T."/>
            <person name="Noel B."/>
            <person name="Kuo A."/>
            <person name="Morin E."/>
            <person name="Chen J."/>
            <person name="Kohler A."/>
            <person name="Krizsan K."/>
            <person name="Balestrini R."/>
            <person name="Da Silva C."/>
            <person name="Montanini B."/>
            <person name="Hainaut M."/>
            <person name="Levati E."/>
            <person name="Barry K.W."/>
            <person name="Belfiori B."/>
            <person name="Cichocki N."/>
            <person name="Clum A."/>
            <person name="Dockter R.B."/>
            <person name="Fauchery L."/>
            <person name="Guy J."/>
            <person name="Iotti M."/>
            <person name="Le Tacon F."/>
            <person name="Lindquist E.A."/>
            <person name="Lipzen A."/>
            <person name="Malagnac F."/>
            <person name="Mello A."/>
            <person name="Molinier V."/>
            <person name="Miyauchi S."/>
            <person name="Poulain J."/>
            <person name="Riccioni C."/>
            <person name="Rubini A."/>
            <person name="Sitrit Y."/>
            <person name="Splivallo R."/>
            <person name="Traeger S."/>
            <person name="Wang M."/>
            <person name="Zifcakova L."/>
            <person name="Wipf D."/>
            <person name="Zambonelli A."/>
            <person name="Paolocci F."/>
            <person name="Nowrousian M."/>
            <person name="Ottonello S."/>
            <person name="Baldrian P."/>
            <person name="Spatafora J.W."/>
            <person name="Henrissat B."/>
            <person name="Nagy L.G."/>
            <person name="Aury J.M."/>
            <person name="Wincker P."/>
            <person name="Grigoriev I.V."/>
            <person name="Bonfante P."/>
            <person name="Martin F.M."/>
        </authorList>
    </citation>
    <scope>NUCLEOTIDE SEQUENCE [LARGE SCALE GENOMIC DNA]</scope>
    <source>
        <strain evidence="2 3">CCBAS932</strain>
    </source>
</reference>
<dbReference type="STRING" id="1392247.A0A3N4KKU6"/>